<protein>
    <submittedName>
        <fullName evidence="2">Uncharacterized protein</fullName>
    </submittedName>
</protein>
<evidence type="ECO:0000313" key="3">
    <source>
        <dbReference type="Proteomes" id="UP001499979"/>
    </source>
</evidence>
<gene>
    <name evidence="2" type="ORF">GCM10009606_36340</name>
</gene>
<sequence length="123" mass="14056">MNLEADVVWRACIDDRGRLSKARRASATEVRDAKGHLVAYLVRTMGGDLWVRRDPWVERDTSFGWEVGWTDDGIQRAECGSCQRSWLLDPRKVDHGRRTMRPTDLKPDSPSDAEHPDDSTAFD</sequence>
<organism evidence="2 3">
    <name type="scientific">Nocardioides aquiterrae</name>
    <dbReference type="NCBI Taxonomy" id="203799"/>
    <lineage>
        <taxon>Bacteria</taxon>
        <taxon>Bacillati</taxon>
        <taxon>Actinomycetota</taxon>
        <taxon>Actinomycetes</taxon>
        <taxon>Propionibacteriales</taxon>
        <taxon>Nocardioidaceae</taxon>
        <taxon>Nocardioides</taxon>
    </lineage>
</organism>
<feature type="region of interest" description="Disordered" evidence="1">
    <location>
        <begin position="93"/>
        <end position="123"/>
    </location>
</feature>
<accession>A0ABN1UM46</accession>
<dbReference type="EMBL" id="BAAAJE010000020">
    <property type="protein sequence ID" value="GAA1154853.1"/>
    <property type="molecule type" value="Genomic_DNA"/>
</dbReference>
<name>A0ABN1UM46_9ACTN</name>
<evidence type="ECO:0000256" key="1">
    <source>
        <dbReference type="SAM" id="MobiDB-lite"/>
    </source>
</evidence>
<evidence type="ECO:0000313" key="2">
    <source>
        <dbReference type="EMBL" id="GAA1154853.1"/>
    </source>
</evidence>
<dbReference type="RefSeq" id="WP_343909040.1">
    <property type="nucleotide sequence ID" value="NZ_BAAAJE010000020.1"/>
</dbReference>
<proteinExistence type="predicted"/>
<comment type="caution">
    <text evidence="2">The sequence shown here is derived from an EMBL/GenBank/DDBJ whole genome shotgun (WGS) entry which is preliminary data.</text>
</comment>
<keyword evidence="3" id="KW-1185">Reference proteome</keyword>
<dbReference type="Proteomes" id="UP001499979">
    <property type="component" value="Unassembled WGS sequence"/>
</dbReference>
<reference evidence="2 3" key="1">
    <citation type="journal article" date="2019" name="Int. J. Syst. Evol. Microbiol.">
        <title>The Global Catalogue of Microorganisms (GCM) 10K type strain sequencing project: providing services to taxonomists for standard genome sequencing and annotation.</title>
        <authorList>
            <consortium name="The Broad Institute Genomics Platform"/>
            <consortium name="The Broad Institute Genome Sequencing Center for Infectious Disease"/>
            <person name="Wu L."/>
            <person name="Ma J."/>
        </authorList>
    </citation>
    <scope>NUCLEOTIDE SEQUENCE [LARGE SCALE GENOMIC DNA]</scope>
    <source>
        <strain evidence="2 3">JCM 11813</strain>
    </source>
</reference>